<protein>
    <recommendedName>
        <fullName evidence="3">FAD dependent oxidoreductase domain-containing protein</fullName>
    </recommendedName>
</protein>
<feature type="domain" description="FAD dependent oxidoreductase" evidence="3">
    <location>
        <begin position="21"/>
        <end position="83"/>
    </location>
</feature>
<keyword evidence="1" id="KW-0560">Oxidoreductase</keyword>
<dbReference type="InterPro" id="IPR036188">
    <property type="entry name" value="FAD/NAD-bd_sf"/>
</dbReference>
<dbReference type="InterPro" id="IPR006076">
    <property type="entry name" value="FAD-dep_OxRdtase"/>
</dbReference>
<evidence type="ECO:0000313" key="5">
    <source>
        <dbReference type="Proteomes" id="UP001157069"/>
    </source>
</evidence>
<evidence type="ECO:0000259" key="3">
    <source>
        <dbReference type="Pfam" id="PF01266"/>
    </source>
</evidence>
<proteinExistence type="predicted"/>
<gene>
    <name evidence="4" type="ORF">GCM10025869_20300</name>
</gene>
<dbReference type="PRINTS" id="PR00368">
    <property type="entry name" value="FADPNR"/>
</dbReference>
<feature type="region of interest" description="Disordered" evidence="2">
    <location>
        <begin position="443"/>
        <end position="553"/>
    </location>
</feature>
<reference evidence="5" key="1">
    <citation type="journal article" date="2019" name="Int. J. Syst. Evol. Microbiol.">
        <title>The Global Catalogue of Microorganisms (GCM) 10K type strain sequencing project: providing services to taxonomists for standard genome sequencing and annotation.</title>
        <authorList>
            <consortium name="The Broad Institute Genomics Platform"/>
            <consortium name="The Broad Institute Genome Sequencing Center for Infectious Disease"/>
            <person name="Wu L."/>
            <person name="Ma J."/>
        </authorList>
    </citation>
    <scope>NUCLEOTIDE SEQUENCE [LARGE SCALE GENOMIC DNA]</scope>
    <source>
        <strain evidence="5">NBRC 108755</strain>
    </source>
</reference>
<dbReference type="Pfam" id="PF13738">
    <property type="entry name" value="Pyr_redox_3"/>
    <property type="match status" value="1"/>
</dbReference>
<feature type="compositionally biased region" description="Gly residues" evidence="2">
    <location>
        <begin position="483"/>
        <end position="495"/>
    </location>
</feature>
<organism evidence="4 5">
    <name type="scientific">Homoserinibacter gongjuensis</name>
    <dbReference type="NCBI Taxonomy" id="1162968"/>
    <lineage>
        <taxon>Bacteria</taxon>
        <taxon>Bacillati</taxon>
        <taxon>Actinomycetota</taxon>
        <taxon>Actinomycetes</taxon>
        <taxon>Micrococcales</taxon>
        <taxon>Microbacteriaceae</taxon>
        <taxon>Homoserinibacter</taxon>
    </lineage>
</organism>
<evidence type="ECO:0000313" key="4">
    <source>
        <dbReference type="EMBL" id="GMA91501.1"/>
    </source>
</evidence>
<keyword evidence="5" id="KW-1185">Reference proteome</keyword>
<sequence length="553" mass="58807">MTLTELELPVRRSARLDGLPVAIIGGGPIGLAAAAHLVERGIDFVIYEKGDTVASSIASWGHTRLFSPWSLLIDPAAERLLRETGWQTPPAEVLPTGAELISAYLAPLAASDQIAPRIRYGAEVISASREGMDRTRSAGREGVPFVLRVHTDEGIADVTARAVIDASGTYASPNPLASSGLEPLGFDEVRDRITHALPDVLGRDRAQFAGRHTLVVGAGHSAANTLLALARLAALEPGTRITWAIRNASAVRVSSSDDDQLPARATLGSAVDAHVASGLIAKLDRFEIVSLARAGERVLVTGRRGDDVTTVEADIVVNATGFRPDLDMLREIRLDLDEIVEAPRLLAPMIDPNLHSCGTVSPHGVAELGHPEPSFFITGMKSYGRAPTFLLATGYEQVRSIVAWLAGDVEAAARVELVLPATGVCSTDLTPAEAAAREREAHRAVRVRAQRRALADGRRLPDGTRGRSGRGALGGLRTERPGEPGGRGGDGGGGYRHLAQRAEDPHRRRGEGIGCRGHDGVRRRVSDLPRQALRGLGARRPRGPCDRGRAPHP</sequence>
<dbReference type="EMBL" id="BSVA01000001">
    <property type="protein sequence ID" value="GMA91501.1"/>
    <property type="molecule type" value="Genomic_DNA"/>
</dbReference>
<feature type="compositionally biased region" description="Basic and acidic residues" evidence="2">
    <location>
        <begin position="543"/>
        <end position="553"/>
    </location>
</feature>
<dbReference type="InterPro" id="IPR050982">
    <property type="entry name" value="Auxin_biosynth/cation_transpt"/>
</dbReference>
<dbReference type="PANTHER" id="PTHR43539">
    <property type="entry name" value="FLAVIN-BINDING MONOOXYGENASE-LIKE PROTEIN (AFU_ORTHOLOGUE AFUA_4G09220)"/>
    <property type="match status" value="1"/>
</dbReference>
<dbReference type="PANTHER" id="PTHR43539:SF78">
    <property type="entry name" value="FLAVIN-CONTAINING MONOOXYGENASE"/>
    <property type="match status" value="1"/>
</dbReference>
<evidence type="ECO:0000256" key="2">
    <source>
        <dbReference type="SAM" id="MobiDB-lite"/>
    </source>
</evidence>
<name>A0ABQ6JVI4_9MICO</name>
<dbReference type="Proteomes" id="UP001157069">
    <property type="component" value="Unassembled WGS sequence"/>
</dbReference>
<accession>A0ABQ6JVI4</accession>
<dbReference type="Gene3D" id="3.50.50.60">
    <property type="entry name" value="FAD/NAD(P)-binding domain"/>
    <property type="match status" value="1"/>
</dbReference>
<dbReference type="PRINTS" id="PR00411">
    <property type="entry name" value="PNDRDTASEI"/>
</dbReference>
<feature type="compositionally biased region" description="Basic and acidic residues" evidence="2">
    <location>
        <begin position="453"/>
        <end position="465"/>
    </location>
</feature>
<dbReference type="Pfam" id="PF01266">
    <property type="entry name" value="DAO"/>
    <property type="match status" value="1"/>
</dbReference>
<feature type="compositionally biased region" description="Basic and acidic residues" evidence="2">
    <location>
        <begin position="516"/>
        <end position="527"/>
    </location>
</feature>
<evidence type="ECO:0000256" key="1">
    <source>
        <dbReference type="ARBA" id="ARBA00023002"/>
    </source>
</evidence>
<dbReference type="SUPFAM" id="SSF51905">
    <property type="entry name" value="FAD/NAD(P)-binding domain"/>
    <property type="match status" value="1"/>
</dbReference>
<comment type="caution">
    <text evidence="4">The sequence shown here is derived from an EMBL/GenBank/DDBJ whole genome shotgun (WGS) entry which is preliminary data.</text>
</comment>